<comment type="caution">
    <text evidence="1">The sequence shown here is derived from an EMBL/GenBank/DDBJ whole genome shotgun (WGS) entry which is preliminary data.</text>
</comment>
<evidence type="ECO:0000313" key="2">
    <source>
        <dbReference type="Proteomes" id="UP000607796"/>
    </source>
</evidence>
<proteinExistence type="predicted"/>
<name>A0ABR9X5M5_9RHOB</name>
<protein>
    <submittedName>
        <fullName evidence="1">Uncharacterized protein</fullName>
    </submittedName>
</protein>
<reference evidence="1 2" key="1">
    <citation type="journal article" date="2021" name="Int. J. Syst. Evol. Microbiol.">
        <title>Salipiger mangrovisoli sp. nov., isolated from mangrove soil and the proposal for the reclassification of Paraphaeobacter pallidus as Salipiger pallidus comb. nov.</title>
        <authorList>
            <person name="Du J."/>
            <person name="Liu Y."/>
            <person name="Pei T."/>
            <person name="Deng M.R."/>
            <person name="Zhu H."/>
        </authorList>
    </citation>
    <scope>NUCLEOTIDE SEQUENCE [LARGE SCALE GENOMIC DNA]</scope>
    <source>
        <strain evidence="1 2">6D45A</strain>
    </source>
</reference>
<dbReference type="RefSeq" id="WP_194136135.1">
    <property type="nucleotide sequence ID" value="NZ_JADFFK010000014.1"/>
</dbReference>
<gene>
    <name evidence="1" type="ORF">IQ782_18465</name>
</gene>
<organism evidence="1 2">
    <name type="scientific">Salipiger mangrovisoli</name>
    <dbReference type="NCBI Taxonomy" id="2865933"/>
    <lineage>
        <taxon>Bacteria</taxon>
        <taxon>Pseudomonadati</taxon>
        <taxon>Pseudomonadota</taxon>
        <taxon>Alphaproteobacteria</taxon>
        <taxon>Rhodobacterales</taxon>
        <taxon>Roseobacteraceae</taxon>
        <taxon>Salipiger</taxon>
    </lineage>
</organism>
<accession>A0ABR9X5M5</accession>
<dbReference type="Proteomes" id="UP000607796">
    <property type="component" value="Unassembled WGS sequence"/>
</dbReference>
<dbReference type="EMBL" id="JADFFK010000014">
    <property type="protein sequence ID" value="MBE9638843.1"/>
    <property type="molecule type" value="Genomic_DNA"/>
</dbReference>
<evidence type="ECO:0000313" key="1">
    <source>
        <dbReference type="EMBL" id="MBE9638843.1"/>
    </source>
</evidence>
<sequence>MQNQQMGAMEMSDLTPEKLDAALRDAGITLPPQELRAAFDGARKMLQLASQTKERAGD</sequence>
<keyword evidence="2" id="KW-1185">Reference proteome</keyword>